<gene>
    <name evidence="1" type="ORF">ENT78_09040</name>
</gene>
<proteinExistence type="predicted"/>
<protein>
    <submittedName>
        <fullName evidence="1">Uncharacterized protein</fullName>
    </submittedName>
</protein>
<name>A0A7V4KEF6_FERPE</name>
<evidence type="ECO:0000313" key="1">
    <source>
        <dbReference type="EMBL" id="HGU53646.1"/>
    </source>
</evidence>
<accession>A0A7V4KEF6</accession>
<reference evidence="1" key="1">
    <citation type="journal article" date="2020" name="mSystems">
        <title>Genome- and Community-Level Interaction Insights into Carbon Utilization and Element Cycling Functions of Hydrothermarchaeota in Hydrothermal Sediment.</title>
        <authorList>
            <person name="Zhou Z."/>
            <person name="Liu Y."/>
            <person name="Xu W."/>
            <person name="Pan J."/>
            <person name="Luo Z.H."/>
            <person name="Li M."/>
        </authorList>
    </citation>
    <scope>NUCLEOTIDE SEQUENCE [LARGE SCALE GENOMIC DNA]</scope>
    <source>
        <strain evidence="1">SpSt-61</strain>
    </source>
</reference>
<dbReference type="EMBL" id="DSZZ01000423">
    <property type="protein sequence ID" value="HGU53646.1"/>
    <property type="molecule type" value="Genomic_DNA"/>
</dbReference>
<sequence length="205" mass="24680">MYNEETLISLIKHPEETLYDFLLKKGFMPSINGTIESAYTEHIKALFWGDEEIEEPYNFFVFESPKAYVATGVFLDLEKNIYPQINEHIDRMRSEKYFFEEEDYSDSVKTYYNVNKQEMIAFIVNNLKLILENKPTKPKFVKFEENKYTNSYSFIKIKTEIKYPTILDNGKKVAFRIYWYPKTAEQVNDDFRKKKKHPPYYLREV</sequence>
<comment type="caution">
    <text evidence="1">The sequence shown here is derived from an EMBL/GenBank/DDBJ whole genome shotgun (WGS) entry which is preliminary data.</text>
</comment>
<organism evidence="1">
    <name type="scientific">Fervidobacterium pennivorans</name>
    <dbReference type="NCBI Taxonomy" id="93466"/>
    <lineage>
        <taxon>Bacteria</taxon>
        <taxon>Thermotogati</taxon>
        <taxon>Thermotogota</taxon>
        <taxon>Thermotogae</taxon>
        <taxon>Thermotogales</taxon>
        <taxon>Fervidobacteriaceae</taxon>
        <taxon>Fervidobacterium</taxon>
    </lineage>
</organism>
<dbReference type="AlphaFoldDB" id="A0A7V4KEF6"/>